<accession>A0A2P2NV77</accession>
<dbReference type="AlphaFoldDB" id="A0A2P2NV77"/>
<sequence length="62" mass="7207">MSQILQTIIEKSAIKNYSQEFNIYPSLFAGSPLSWSQEHYLKTSIWTITKMVIQNLELPMKS</sequence>
<evidence type="ECO:0000313" key="1">
    <source>
        <dbReference type="EMBL" id="MBX46251.1"/>
    </source>
</evidence>
<reference evidence="1" key="1">
    <citation type="submission" date="2018-02" db="EMBL/GenBank/DDBJ databases">
        <title>Rhizophora mucronata_Transcriptome.</title>
        <authorList>
            <person name="Meera S.P."/>
            <person name="Sreeshan A."/>
            <person name="Augustine A."/>
        </authorList>
    </citation>
    <scope>NUCLEOTIDE SEQUENCE</scope>
    <source>
        <tissue evidence="1">Leaf</tissue>
    </source>
</reference>
<proteinExistence type="predicted"/>
<name>A0A2P2NV77_RHIMU</name>
<organism evidence="1">
    <name type="scientific">Rhizophora mucronata</name>
    <name type="common">Asiatic mangrove</name>
    <dbReference type="NCBI Taxonomy" id="61149"/>
    <lineage>
        <taxon>Eukaryota</taxon>
        <taxon>Viridiplantae</taxon>
        <taxon>Streptophyta</taxon>
        <taxon>Embryophyta</taxon>
        <taxon>Tracheophyta</taxon>
        <taxon>Spermatophyta</taxon>
        <taxon>Magnoliopsida</taxon>
        <taxon>eudicotyledons</taxon>
        <taxon>Gunneridae</taxon>
        <taxon>Pentapetalae</taxon>
        <taxon>rosids</taxon>
        <taxon>fabids</taxon>
        <taxon>Malpighiales</taxon>
        <taxon>Rhizophoraceae</taxon>
        <taxon>Rhizophora</taxon>
    </lineage>
</organism>
<dbReference type="EMBL" id="GGEC01065767">
    <property type="protein sequence ID" value="MBX46251.1"/>
    <property type="molecule type" value="Transcribed_RNA"/>
</dbReference>
<protein>
    <submittedName>
        <fullName evidence="1">Uncharacterized protein</fullName>
    </submittedName>
</protein>